<gene>
    <name evidence="3" type="ORF">OPKNFCMD_2886</name>
</gene>
<reference evidence="3" key="2">
    <citation type="submission" date="2021-08" db="EMBL/GenBank/DDBJ databases">
        <authorList>
            <person name="Tani A."/>
            <person name="Ola A."/>
            <person name="Ogura Y."/>
            <person name="Katsura K."/>
            <person name="Hayashi T."/>
        </authorList>
    </citation>
    <scope>NUCLEOTIDE SEQUENCE</scope>
    <source>
        <strain evidence="3">KCTC 52305</strain>
    </source>
</reference>
<evidence type="ECO:0000256" key="1">
    <source>
        <dbReference type="ARBA" id="ARBA00007031"/>
    </source>
</evidence>
<dbReference type="Proteomes" id="UP001055167">
    <property type="component" value="Unassembled WGS sequence"/>
</dbReference>
<feature type="compositionally biased region" description="Basic residues" evidence="2">
    <location>
        <begin position="162"/>
        <end position="172"/>
    </location>
</feature>
<feature type="compositionally biased region" description="Basic and acidic residues" evidence="2">
    <location>
        <begin position="133"/>
        <end position="143"/>
    </location>
</feature>
<feature type="region of interest" description="Disordered" evidence="2">
    <location>
        <begin position="128"/>
        <end position="172"/>
    </location>
</feature>
<dbReference type="InterPro" id="IPR041920">
    <property type="entry name" value="ROS/MUCR_sf"/>
</dbReference>
<dbReference type="InterPro" id="IPR008807">
    <property type="entry name" value="ROS_MUCR"/>
</dbReference>
<accession>A0ABQ4QZQ8</accession>
<evidence type="ECO:0000256" key="2">
    <source>
        <dbReference type="SAM" id="MobiDB-lite"/>
    </source>
</evidence>
<comment type="similarity">
    <text evidence="1">Belongs to the ros/MucR family.</text>
</comment>
<name>A0ABQ4QZQ8_9HYPH</name>
<dbReference type="EMBL" id="BPQH01000008">
    <property type="protein sequence ID" value="GJD50149.1"/>
    <property type="molecule type" value="Genomic_DNA"/>
</dbReference>
<protein>
    <recommendedName>
        <fullName evidence="5">MucR family transcriptional regulator</fullName>
    </recommendedName>
</protein>
<proteinExistence type="inferred from homology"/>
<evidence type="ECO:0008006" key="5">
    <source>
        <dbReference type="Google" id="ProtNLM"/>
    </source>
</evidence>
<dbReference type="RefSeq" id="WP_269153025.1">
    <property type="nucleotide sequence ID" value="NZ_BPQH01000008.1"/>
</dbReference>
<feature type="compositionally biased region" description="Low complexity" evidence="2">
    <location>
        <begin position="144"/>
        <end position="153"/>
    </location>
</feature>
<organism evidence="3 4">
    <name type="scientific">Methylobacterium crusticola</name>
    <dbReference type="NCBI Taxonomy" id="1697972"/>
    <lineage>
        <taxon>Bacteria</taxon>
        <taxon>Pseudomonadati</taxon>
        <taxon>Pseudomonadota</taxon>
        <taxon>Alphaproteobacteria</taxon>
        <taxon>Hyphomicrobiales</taxon>
        <taxon>Methylobacteriaceae</taxon>
        <taxon>Methylobacterium</taxon>
    </lineage>
</organism>
<comment type="caution">
    <text evidence="3">The sequence shown here is derived from an EMBL/GenBank/DDBJ whole genome shotgun (WGS) entry which is preliminary data.</text>
</comment>
<reference evidence="3" key="1">
    <citation type="journal article" date="2021" name="Front. Microbiol.">
        <title>Comprehensive Comparative Genomics and Phenotyping of Methylobacterium Species.</title>
        <authorList>
            <person name="Alessa O."/>
            <person name="Ogura Y."/>
            <person name="Fujitani Y."/>
            <person name="Takami H."/>
            <person name="Hayashi T."/>
            <person name="Sahin N."/>
            <person name="Tani A."/>
        </authorList>
    </citation>
    <scope>NUCLEOTIDE SEQUENCE</scope>
    <source>
        <strain evidence="3">KCTC 52305</strain>
    </source>
</reference>
<evidence type="ECO:0000313" key="4">
    <source>
        <dbReference type="Proteomes" id="UP001055167"/>
    </source>
</evidence>
<keyword evidence="4" id="KW-1185">Reference proteome</keyword>
<dbReference type="Gene3D" id="1.10.10.1550">
    <property type="entry name" value="ROS/MUCR transcriptional regulator protein"/>
    <property type="match status" value="1"/>
</dbReference>
<dbReference type="Pfam" id="PF05443">
    <property type="entry name" value="ROS_MUCR"/>
    <property type="match status" value="1"/>
</dbReference>
<evidence type="ECO:0000313" key="3">
    <source>
        <dbReference type="EMBL" id="GJD50149.1"/>
    </source>
</evidence>
<sequence>MSEEKQGRQAELVALAADVVSAYVANNSVPAAELASLIDTVHGALVRLGQPAAPQGEKPTPLMPIKRTVTPDYLISLEDGRQYKSLKRHLSTRGLTPEQYRQKWGLPHDYPMVAANYAAQRSELAKSIGLGQRRQDAAAKKAAPDPVVTAPADGRAPAHQAPARRGRPRKAA</sequence>